<dbReference type="EMBL" id="JACJTM010000001">
    <property type="protein sequence ID" value="MBD2683870.1"/>
    <property type="molecule type" value="Genomic_DNA"/>
</dbReference>
<dbReference type="RefSeq" id="WP_190386842.1">
    <property type="nucleotide sequence ID" value="NZ_JACJTM010000001.1"/>
</dbReference>
<evidence type="ECO:0000313" key="1">
    <source>
        <dbReference type="EMBL" id="MBD2683870.1"/>
    </source>
</evidence>
<comment type="caution">
    <text evidence="1">The sequence shown here is derived from an EMBL/GenBank/DDBJ whole genome shotgun (WGS) entry which is preliminary data.</text>
</comment>
<evidence type="ECO:0000313" key="2">
    <source>
        <dbReference type="Proteomes" id="UP000660270"/>
    </source>
</evidence>
<dbReference type="GeneID" id="78218669"/>
<accession>A0ABR8IMC5</accession>
<keyword evidence="2" id="KW-1185">Reference proteome</keyword>
<gene>
    <name evidence="1" type="ORF">H6G43_01140</name>
</gene>
<organism evidence="1 2">
    <name type="scientific">Aphanizomenon flos-aquae FACHB-1249</name>
    <dbReference type="NCBI Taxonomy" id="2692889"/>
    <lineage>
        <taxon>Bacteria</taxon>
        <taxon>Bacillati</taxon>
        <taxon>Cyanobacteriota</taxon>
        <taxon>Cyanophyceae</taxon>
        <taxon>Nostocales</taxon>
        <taxon>Aphanizomenonaceae</taxon>
        <taxon>Aphanizomenon</taxon>
    </lineage>
</organism>
<sequence length="51" mass="5935">MLENDPVPILQRNSNIPKKLAQVIDLALIEKPQIYFDRAEKFKEALIKIKT</sequence>
<name>A0ABR8IMC5_APHFL</name>
<proteinExistence type="predicted"/>
<dbReference type="Proteomes" id="UP000660270">
    <property type="component" value="Unassembled WGS sequence"/>
</dbReference>
<protein>
    <submittedName>
        <fullName evidence="1">Uncharacterized protein</fullName>
    </submittedName>
</protein>
<reference evidence="1 2" key="1">
    <citation type="journal article" date="2020" name="ISME J.">
        <title>Comparative genomics reveals insights into cyanobacterial evolution and habitat adaptation.</title>
        <authorList>
            <person name="Chen M.Y."/>
            <person name="Teng W.K."/>
            <person name="Zhao L."/>
            <person name="Hu C.X."/>
            <person name="Zhou Y.K."/>
            <person name="Han B.P."/>
            <person name="Song L.R."/>
            <person name="Shu W.S."/>
        </authorList>
    </citation>
    <scope>NUCLEOTIDE SEQUENCE [LARGE SCALE GENOMIC DNA]</scope>
    <source>
        <strain evidence="1 2">FACHB-1249</strain>
    </source>
</reference>